<organism evidence="1 2">
    <name type="scientific">Taklimakanibacter albus</name>
    <dbReference type="NCBI Taxonomy" id="2800327"/>
    <lineage>
        <taxon>Bacteria</taxon>
        <taxon>Pseudomonadati</taxon>
        <taxon>Pseudomonadota</taxon>
        <taxon>Alphaproteobacteria</taxon>
        <taxon>Hyphomicrobiales</taxon>
        <taxon>Aestuariivirgaceae</taxon>
        <taxon>Taklimakanibacter</taxon>
    </lineage>
</organism>
<protein>
    <submittedName>
        <fullName evidence="1">ABC transporter substrate-binding protein</fullName>
    </submittedName>
</protein>
<keyword evidence="2" id="KW-1185">Reference proteome</keyword>
<accession>A0ACC5RAT7</accession>
<evidence type="ECO:0000313" key="2">
    <source>
        <dbReference type="Proteomes" id="UP000616151"/>
    </source>
</evidence>
<gene>
    <name evidence="1" type="ORF">JHL16_25545</name>
</gene>
<reference evidence="1" key="1">
    <citation type="submission" date="2021-01" db="EMBL/GenBank/DDBJ databases">
        <authorList>
            <person name="Sun Q."/>
        </authorList>
    </citation>
    <scope>NUCLEOTIDE SEQUENCE</scope>
    <source>
        <strain evidence="1">YIM B02566</strain>
    </source>
</reference>
<sequence>MKRLCTLVAAVLVSTSLTLRAQAEETINYITAGGIYLENIQKAYLDPVGKQLGIKWSVETNDVDTPVRVQVQSGAVTTDLVEFGASTCALGGAEGLYEKLDYSVIDNSELAPGTFSDYYVGSTIYSMVIAWNPKKVPNPPQNWADFWNVEKFPGTRSLYRNAFYVLEAALLADGVPKDKLYPLDLDRAFASLAKIKPHIKAWWASGAESQQLVREGGIDMIGMFNARAQSVISDGGSLAYTFNEGLIDFGCWSIVKGTPKKDLVMKVLAEFVKKEHQADMTLLSNYGAANTKIEETGKIPADLAPLLPTSAENYPKQIVTSAEWWAKHGAEAKERFDQFLAE</sequence>
<dbReference type="Proteomes" id="UP000616151">
    <property type="component" value="Unassembled WGS sequence"/>
</dbReference>
<comment type="caution">
    <text evidence="1">The sequence shown here is derived from an EMBL/GenBank/DDBJ whole genome shotgun (WGS) entry which is preliminary data.</text>
</comment>
<evidence type="ECO:0000313" key="1">
    <source>
        <dbReference type="EMBL" id="MBK1869752.1"/>
    </source>
</evidence>
<name>A0ACC5RAT7_9HYPH</name>
<proteinExistence type="predicted"/>
<dbReference type="EMBL" id="JAENHL010000008">
    <property type="protein sequence ID" value="MBK1869752.1"/>
    <property type="molecule type" value="Genomic_DNA"/>
</dbReference>